<dbReference type="eggNOG" id="COG1937">
    <property type="taxonomic scope" value="Bacteria"/>
</dbReference>
<evidence type="ECO:0008006" key="3">
    <source>
        <dbReference type="Google" id="ProtNLM"/>
    </source>
</evidence>
<dbReference type="EMBL" id="CP003065">
    <property type="protein sequence ID" value="AEV69624.1"/>
    <property type="molecule type" value="Genomic_DNA"/>
</dbReference>
<evidence type="ECO:0000313" key="1">
    <source>
        <dbReference type="EMBL" id="AEV69624.1"/>
    </source>
</evidence>
<dbReference type="PANTHER" id="PTHR33677">
    <property type="entry name" value="TRANSCRIPTIONAL REPRESSOR FRMR-RELATED"/>
    <property type="match status" value="1"/>
</dbReference>
<dbReference type="GO" id="GO:0003677">
    <property type="term" value="F:DNA binding"/>
    <property type="evidence" value="ECO:0007669"/>
    <property type="project" value="InterPro"/>
</dbReference>
<dbReference type="CDD" id="cd10148">
    <property type="entry name" value="CsoR-like_DUF156"/>
    <property type="match status" value="1"/>
</dbReference>
<proteinExistence type="predicted"/>
<dbReference type="AlphaFoldDB" id="G8LV47"/>
<reference evidence="1 2" key="2">
    <citation type="journal article" date="2012" name="Stand. Genomic Sci.">
        <title>Complete Genome Sequence of Clostridium clariflavum DSM 19732.</title>
        <authorList>
            <person name="Izquierdo J.A."/>
            <person name="Goodwin L."/>
            <person name="Davenport K.W."/>
            <person name="Teshima H."/>
            <person name="Bruce D."/>
            <person name="Detter C."/>
            <person name="Tapia R."/>
            <person name="Han S."/>
            <person name="Land M."/>
            <person name="Hauser L."/>
            <person name="Jeffries C.D."/>
            <person name="Han J."/>
            <person name="Pitluck S."/>
            <person name="Nolan M."/>
            <person name="Chen A."/>
            <person name="Huntemann M."/>
            <person name="Mavromatis K."/>
            <person name="Mikhailova N."/>
            <person name="Liolios K."/>
            <person name="Woyke T."/>
            <person name="Lynd L.R."/>
        </authorList>
    </citation>
    <scope>NUCLEOTIDE SEQUENCE [LARGE SCALE GENOMIC DNA]</scope>
    <source>
        <strain evidence="2">DSM 19732 / NBRC 101661 / EBR45</strain>
    </source>
</reference>
<dbReference type="KEGG" id="ccl:Clocl_3097"/>
<name>G8LV47_ACECE</name>
<dbReference type="Proteomes" id="UP000005435">
    <property type="component" value="Chromosome"/>
</dbReference>
<accession>G8LV47</accession>
<dbReference type="GO" id="GO:0045892">
    <property type="term" value="P:negative regulation of DNA-templated transcription"/>
    <property type="evidence" value="ECO:0007669"/>
    <property type="project" value="UniProtKB-ARBA"/>
</dbReference>
<reference evidence="2" key="1">
    <citation type="submission" date="2011-12" db="EMBL/GenBank/DDBJ databases">
        <title>Complete sequence of Clostridium clariflavum DSM 19732.</title>
        <authorList>
            <consortium name="US DOE Joint Genome Institute"/>
            <person name="Lucas S."/>
            <person name="Han J."/>
            <person name="Lapidus A."/>
            <person name="Cheng J.-F."/>
            <person name="Goodwin L."/>
            <person name="Pitluck S."/>
            <person name="Peters L."/>
            <person name="Teshima H."/>
            <person name="Detter J.C."/>
            <person name="Han C."/>
            <person name="Tapia R."/>
            <person name="Land M."/>
            <person name="Hauser L."/>
            <person name="Kyrpides N."/>
            <person name="Ivanova N."/>
            <person name="Pagani I."/>
            <person name="Kitzmiller T."/>
            <person name="Lynd L."/>
            <person name="Izquierdo J."/>
            <person name="Woyke T."/>
        </authorList>
    </citation>
    <scope>NUCLEOTIDE SEQUENCE [LARGE SCALE GENOMIC DNA]</scope>
    <source>
        <strain evidence="2">DSM 19732 / NBRC 101661 / EBR45</strain>
    </source>
</reference>
<dbReference type="OrthoDB" id="9811244at2"/>
<dbReference type="Gene3D" id="1.20.58.1000">
    <property type="entry name" value="Metal-sensitive repressor, helix protomer"/>
    <property type="match status" value="1"/>
</dbReference>
<dbReference type="RefSeq" id="WP_014256167.1">
    <property type="nucleotide sequence ID" value="NC_016627.1"/>
</dbReference>
<dbReference type="InterPro" id="IPR038390">
    <property type="entry name" value="Metal_Tscrpt_repr_sf"/>
</dbReference>
<dbReference type="PANTHER" id="PTHR33677:SF3">
    <property type="entry name" value="COPPER-SENSING TRANSCRIPTIONAL REPRESSOR RICR"/>
    <property type="match status" value="1"/>
</dbReference>
<protein>
    <recommendedName>
        <fullName evidence="3">DNA-binding transcriptional regulator, FrmR family</fullName>
    </recommendedName>
</protein>
<gene>
    <name evidence="1" type="ordered locus">Clocl_3097</name>
</gene>
<sequence>MESNVPDIEQIVSKEEVLKRLRRIEGQIKGIQKMIEEEKQCADILTQVAAARAAINKVGSLILQRYSKTCLQNILKKEREEVVIEELLDTIQKFLRFVD</sequence>
<dbReference type="STRING" id="720554.Clocl_3097"/>
<organism evidence="1 2">
    <name type="scientific">Acetivibrio clariflavus (strain DSM 19732 / NBRC 101661 / EBR45)</name>
    <name type="common">Clostridium clariflavum</name>
    <dbReference type="NCBI Taxonomy" id="720554"/>
    <lineage>
        <taxon>Bacteria</taxon>
        <taxon>Bacillati</taxon>
        <taxon>Bacillota</taxon>
        <taxon>Clostridia</taxon>
        <taxon>Eubacteriales</taxon>
        <taxon>Oscillospiraceae</taxon>
        <taxon>Acetivibrio</taxon>
    </lineage>
</organism>
<keyword evidence="2" id="KW-1185">Reference proteome</keyword>
<dbReference type="Pfam" id="PF02583">
    <property type="entry name" value="Trns_repr_metal"/>
    <property type="match status" value="1"/>
</dbReference>
<dbReference type="HOGENOM" id="CLU_130332_1_1_9"/>
<dbReference type="GO" id="GO:0046872">
    <property type="term" value="F:metal ion binding"/>
    <property type="evidence" value="ECO:0007669"/>
    <property type="project" value="InterPro"/>
</dbReference>
<evidence type="ECO:0000313" key="2">
    <source>
        <dbReference type="Proteomes" id="UP000005435"/>
    </source>
</evidence>
<dbReference type="InterPro" id="IPR003735">
    <property type="entry name" value="Metal_Tscrpt_repr"/>
</dbReference>